<organism evidence="2 3">
    <name type="scientific">Nocardioides marinisabuli</name>
    <dbReference type="NCBI Taxonomy" id="419476"/>
    <lineage>
        <taxon>Bacteria</taxon>
        <taxon>Bacillati</taxon>
        <taxon>Actinomycetota</taxon>
        <taxon>Actinomycetes</taxon>
        <taxon>Propionibacteriales</taxon>
        <taxon>Nocardioidaceae</taxon>
        <taxon>Nocardioides</taxon>
    </lineage>
</organism>
<accession>A0A7Y9F111</accession>
<dbReference type="EMBL" id="JACCBE010000001">
    <property type="protein sequence ID" value="NYD57559.1"/>
    <property type="molecule type" value="Genomic_DNA"/>
</dbReference>
<comment type="caution">
    <text evidence="2">The sequence shown here is derived from an EMBL/GenBank/DDBJ whole genome shotgun (WGS) entry which is preliminary data.</text>
</comment>
<gene>
    <name evidence="2" type="ORF">BKA08_001797</name>
</gene>
<keyword evidence="3" id="KW-1185">Reference proteome</keyword>
<feature type="signal peptide" evidence="1">
    <location>
        <begin position="1"/>
        <end position="19"/>
    </location>
</feature>
<keyword evidence="1" id="KW-0732">Signal</keyword>
<dbReference type="Proteomes" id="UP000516957">
    <property type="component" value="Unassembled WGS sequence"/>
</dbReference>
<feature type="chain" id="PRO_5038940453" description="Lipoprotein" evidence="1">
    <location>
        <begin position="20"/>
        <end position="191"/>
    </location>
</feature>
<name>A0A7Y9F111_9ACTN</name>
<dbReference type="RefSeq" id="WP_179615306.1">
    <property type="nucleotide sequence ID" value="NZ_CP059163.1"/>
</dbReference>
<proteinExistence type="predicted"/>
<sequence length="191" mass="19869">MRRLAMVAFGLALVTAAGCGEGPAADEPSEQTAVAELESLADDVISTGGEVVDILEAAGLEVARAGGKGDYCQSTPRPGFTFALGGALAEGPGGAAYDGQFTAARNALVDDGWEVDDEGEVARTGQQQPEAWANLLRDDWRLTLRRDPLEGSDALVFALTGLDACIRIPDTTTRVPEDLEEVPLVGPGAQQ</sequence>
<evidence type="ECO:0000256" key="1">
    <source>
        <dbReference type="SAM" id="SignalP"/>
    </source>
</evidence>
<protein>
    <recommendedName>
        <fullName evidence="4">Lipoprotein</fullName>
    </recommendedName>
</protein>
<reference evidence="2 3" key="1">
    <citation type="submission" date="2020-07" db="EMBL/GenBank/DDBJ databases">
        <title>Sequencing the genomes of 1000 actinobacteria strains.</title>
        <authorList>
            <person name="Klenk H.-P."/>
        </authorList>
    </citation>
    <scope>NUCLEOTIDE SEQUENCE [LARGE SCALE GENOMIC DNA]</scope>
    <source>
        <strain evidence="2 3">DSM 18965</strain>
    </source>
</reference>
<evidence type="ECO:0000313" key="3">
    <source>
        <dbReference type="Proteomes" id="UP000516957"/>
    </source>
</evidence>
<evidence type="ECO:0008006" key="4">
    <source>
        <dbReference type="Google" id="ProtNLM"/>
    </source>
</evidence>
<dbReference type="PROSITE" id="PS51257">
    <property type="entry name" value="PROKAR_LIPOPROTEIN"/>
    <property type="match status" value="1"/>
</dbReference>
<dbReference type="AlphaFoldDB" id="A0A7Y9F111"/>
<evidence type="ECO:0000313" key="2">
    <source>
        <dbReference type="EMBL" id="NYD57559.1"/>
    </source>
</evidence>